<evidence type="ECO:0000313" key="1">
    <source>
        <dbReference type="EMBL" id="MBO8480231.1"/>
    </source>
</evidence>
<gene>
    <name evidence="1" type="ORF">IAB76_03865</name>
</gene>
<protein>
    <submittedName>
        <fullName evidence="1">Acetylornithine deacetylase</fullName>
    </submittedName>
</protein>
<organism evidence="1 2">
    <name type="scientific">Candidatus Cryptobacteroides avistercoris</name>
    <dbReference type="NCBI Taxonomy" id="2840758"/>
    <lineage>
        <taxon>Bacteria</taxon>
        <taxon>Pseudomonadati</taxon>
        <taxon>Bacteroidota</taxon>
        <taxon>Bacteroidia</taxon>
        <taxon>Bacteroidales</taxon>
        <taxon>Candidatus Cryptobacteroides</taxon>
    </lineage>
</organism>
<sequence>LKAAAAAGMDTFSSPTTSDWMRLGCDAVKLGPGDSARSHHADEYILTEEIQAGIDGYIRFIEAFYGNFVE</sequence>
<proteinExistence type="predicted"/>
<dbReference type="Proteomes" id="UP000823769">
    <property type="component" value="Unassembled WGS sequence"/>
</dbReference>
<dbReference type="AlphaFoldDB" id="A0A9D9IY06"/>
<comment type="caution">
    <text evidence="1">The sequence shown here is derived from an EMBL/GenBank/DDBJ whole genome shotgun (WGS) entry which is preliminary data.</text>
</comment>
<reference evidence="1" key="1">
    <citation type="submission" date="2020-10" db="EMBL/GenBank/DDBJ databases">
        <authorList>
            <person name="Gilroy R."/>
        </authorList>
    </citation>
    <scope>NUCLEOTIDE SEQUENCE</scope>
    <source>
        <strain evidence="1">B3-1481</strain>
    </source>
</reference>
<feature type="non-terminal residue" evidence="1">
    <location>
        <position position="1"/>
    </location>
</feature>
<dbReference type="EMBL" id="JADILW010000059">
    <property type="protein sequence ID" value="MBO8480231.1"/>
    <property type="molecule type" value="Genomic_DNA"/>
</dbReference>
<reference evidence="1" key="2">
    <citation type="journal article" date="2021" name="PeerJ">
        <title>Extensive microbial diversity within the chicken gut microbiome revealed by metagenomics and culture.</title>
        <authorList>
            <person name="Gilroy R."/>
            <person name="Ravi A."/>
            <person name="Getino M."/>
            <person name="Pursley I."/>
            <person name="Horton D.L."/>
            <person name="Alikhan N.F."/>
            <person name="Baker D."/>
            <person name="Gharbi K."/>
            <person name="Hall N."/>
            <person name="Watson M."/>
            <person name="Adriaenssens E.M."/>
            <person name="Foster-Nyarko E."/>
            <person name="Jarju S."/>
            <person name="Secka A."/>
            <person name="Antonio M."/>
            <person name="Oren A."/>
            <person name="Chaudhuri R.R."/>
            <person name="La Ragione R."/>
            <person name="Hildebrand F."/>
            <person name="Pallen M.J."/>
        </authorList>
    </citation>
    <scope>NUCLEOTIDE SEQUENCE</scope>
    <source>
        <strain evidence="1">B3-1481</strain>
    </source>
</reference>
<evidence type="ECO:0000313" key="2">
    <source>
        <dbReference type="Proteomes" id="UP000823769"/>
    </source>
</evidence>
<dbReference type="Gene3D" id="3.40.630.10">
    <property type="entry name" value="Zn peptidases"/>
    <property type="match status" value="1"/>
</dbReference>
<dbReference type="SUPFAM" id="SSF53187">
    <property type="entry name" value="Zn-dependent exopeptidases"/>
    <property type="match status" value="1"/>
</dbReference>
<accession>A0A9D9IY06</accession>
<name>A0A9D9IY06_9BACT</name>